<comment type="subcellular location">
    <subcellularLocation>
        <location evidence="1">Cell membrane</location>
        <topology evidence="1">Peripheral membrane protein</topology>
    </subcellularLocation>
</comment>
<dbReference type="InterPro" id="IPR003439">
    <property type="entry name" value="ABC_transporter-like_ATP-bd"/>
</dbReference>
<dbReference type="InterPro" id="IPR050388">
    <property type="entry name" value="ABC_Ni/Peptide_Import"/>
</dbReference>
<dbReference type="Pfam" id="PF08352">
    <property type="entry name" value="oligo_HPY"/>
    <property type="match status" value="1"/>
</dbReference>
<protein>
    <submittedName>
        <fullName evidence="9">ABC transporter ATP-binding protein</fullName>
    </submittedName>
</protein>
<gene>
    <name evidence="9" type="ORF">H8S23_08590</name>
</gene>
<dbReference type="GO" id="GO:0016887">
    <property type="term" value="F:ATP hydrolysis activity"/>
    <property type="evidence" value="ECO:0007669"/>
    <property type="project" value="InterPro"/>
</dbReference>
<keyword evidence="5" id="KW-0547">Nucleotide-binding</keyword>
<evidence type="ECO:0000256" key="4">
    <source>
        <dbReference type="ARBA" id="ARBA00022475"/>
    </source>
</evidence>
<reference evidence="9" key="1">
    <citation type="submission" date="2020-08" db="EMBL/GenBank/DDBJ databases">
        <title>Genome public.</title>
        <authorList>
            <person name="Liu C."/>
            <person name="Sun Q."/>
        </authorList>
    </citation>
    <scope>NUCLEOTIDE SEQUENCE</scope>
    <source>
        <strain evidence="9">BX8</strain>
    </source>
</reference>
<dbReference type="Gene3D" id="3.40.50.300">
    <property type="entry name" value="P-loop containing nucleotide triphosphate hydrolases"/>
    <property type="match status" value="1"/>
</dbReference>
<evidence type="ECO:0000256" key="5">
    <source>
        <dbReference type="ARBA" id="ARBA00022741"/>
    </source>
</evidence>
<dbReference type="GO" id="GO:0005524">
    <property type="term" value="F:ATP binding"/>
    <property type="evidence" value="ECO:0007669"/>
    <property type="project" value="UniProtKB-KW"/>
</dbReference>
<dbReference type="RefSeq" id="WP_186887907.1">
    <property type="nucleotide sequence ID" value="NZ_JACONZ010000002.1"/>
</dbReference>
<evidence type="ECO:0000256" key="6">
    <source>
        <dbReference type="ARBA" id="ARBA00022840"/>
    </source>
</evidence>
<dbReference type="NCBIfam" id="TIGR01727">
    <property type="entry name" value="oligo_HPY"/>
    <property type="match status" value="1"/>
</dbReference>
<name>A0A923IE49_9FIRM</name>
<keyword evidence="10" id="KW-1185">Reference proteome</keyword>
<evidence type="ECO:0000256" key="7">
    <source>
        <dbReference type="ARBA" id="ARBA00023136"/>
    </source>
</evidence>
<comment type="caution">
    <text evidence="9">The sequence shown here is derived from an EMBL/GenBank/DDBJ whole genome shotgun (WGS) entry which is preliminary data.</text>
</comment>
<dbReference type="PANTHER" id="PTHR43297">
    <property type="entry name" value="OLIGOPEPTIDE TRANSPORT ATP-BINDING PROTEIN APPD"/>
    <property type="match status" value="1"/>
</dbReference>
<dbReference type="SUPFAM" id="SSF52540">
    <property type="entry name" value="P-loop containing nucleoside triphosphate hydrolases"/>
    <property type="match status" value="1"/>
</dbReference>
<proteinExistence type="inferred from homology"/>
<dbReference type="InterPro" id="IPR013563">
    <property type="entry name" value="Oligopep_ABC_C"/>
</dbReference>
<keyword evidence="7" id="KW-0472">Membrane</keyword>
<evidence type="ECO:0000256" key="1">
    <source>
        <dbReference type="ARBA" id="ARBA00004202"/>
    </source>
</evidence>
<dbReference type="Pfam" id="PF00005">
    <property type="entry name" value="ABC_tran"/>
    <property type="match status" value="1"/>
</dbReference>
<dbReference type="PROSITE" id="PS50893">
    <property type="entry name" value="ABC_TRANSPORTER_2"/>
    <property type="match status" value="1"/>
</dbReference>
<evidence type="ECO:0000256" key="2">
    <source>
        <dbReference type="ARBA" id="ARBA00005417"/>
    </source>
</evidence>
<sequence length="325" mass="36059">MSEALLEIKDLVVEYHTDEDDVHALNGITLSLDKGETLGLVGETGAGKTTTALSIMRLLPKRIGEVKGGEIRFEGQDLLARTEAEMRLIRGESISMIFQDPMTSLNPVIRVGDQILEALKLHRPDMSRAEQAKKVDEMLEMVGIPAARKREYPHQFSGGMKQRVVIAIALALEPRLLIADEPTTALDVTIQAQVLQMMNDLKTKLDTSMLLITHDLGVVSQTCDKVAVMYAGEVVEYGRAEDIFLGSRHHPYTEGLFGSLPGLNASAKRLSPIDGLMPDPTALPEGCRFHPRCPHCTERCRAEAPAQYLRNGHMIRCHRMEEEVR</sequence>
<dbReference type="InterPro" id="IPR003593">
    <property type="entry name" value="AAA+_ATPase"/>
</dbReference>
<dbReference type="CDD" id="cd03257">
    <property type="entry name" value="ABC_NikE_OppD_transporters"/>
    <property type="match status" value="1"/>
</dbReference>
<dbReference type="FunFam" id="3.40.50.300:FF:000016">
    <property type="entry name" value="Oligopeptide ABC transporter ATP-binding component"/>
    <property type="match status" value="1"/>
</dbReference>
<evidence type="ECO:0000259" key="8">
    <source>
        <dbReference type="PROSITE" id="PS50893"/>
    </source>
</evidence>
<dbReference type="GO" id="GO:0015833">
    <property type="term" value="P:peptide transport"/>
    <property type="evidence" value="ECO:0007669"/>
    <property type="project" value="InterPro"/>
</dbReference>
<dbReference type="AlphaFoldDB" id="A0A923IE49"/>
<dbReference type="SMART" id="SM00382">
    <property type="entry name" value="AAA"/>
    <property type="match status" value="1"/>
</dbReference>
<dbReference type="PANTHER" id="PTHR43297:SF2">
    <property type="entry name" value="DIPEPTIDE TRANSPORT ATP-BINDING PROTEIN DPPD"/>
    <property type="match status" value="1"/>
</dbReference>
<dbReference type="GO" id="GO:0005886">
    <property type="term" value="C:plasma membrane"/>
    <property type="evidence" value="ECO:0007669"/>
    <property type="project" value="UniProtKB-SubCell"/>
</dbReference>
<keyword evidence="6 9" id="KW-0067">ATP-binding</keyword>
<accession>A0A923IE49</accession>
<organism evidence="9 10">
    <name type="scientific">Anaerofilum hominis</name>
    <dbReference type="NCBI Taxonomy" id="2763016"/>
    <lineage>
        <taxon>Bacteria</taxon>
        <taxon>Bacillati</taxon>
        <taxon>Bacillota</taxon>
        <taxon>Clostridia</taxon>
        <taxon>Eubacteriales</taxon>
        <taxon>Oscillospiraceae</taxon>
        <taxon>Anaerofilum</taxon>
    </lineage>
</organism>
<keyword evidence="4" id="KW-1003">Cell membrane</keyword>
<comment type="similarity">
    <text evidence="2">Belongs to the ABC transporter superfamily.</text>
</comment>
<feature type="domain" description="ABC transporter" evidence="8">
    <location>
        <begin position="6"/>
        <end position="256"/>
    </location>
</feature>
<dbReference type="EMBL" id="JACONZ010000002">
    <property type="protein sequence ID" value="MBC5581565.1"/>
    <property type="molecule type" value="Genomic_DNA"/>
</dbReference>
<evidence type="ECO:0000313" key="9">
    <source>
        <dbReference type="EMBL" id="MBC5581565.1"/>
    </source>
</evidence>
<dbReference type="InterPro" id="IPR017871">
    <property type="entry name" value="ABC_transporter-like_CS"/>
</dbReference>
<dbReference type="InterPro" id="IPR027417">
    <property type="entry name" value="P-loop_NTPase"/>
</dbReference>
<evidence type="ECO:0000313" key="10">
    <source>
        <dbReference type="Proteomes" id="UP000659630"/>
    </source>
</evidence>
<keyword evidence="3" id="KW-0813">Transport</keyword>
<dbReference type="Proteomes" id="UP000659630">
    <property type="component" value="Unassembled WGS sequence"/>
</dbReference>
<evidence type="ECO:0000256" key="3">
    <source>
        <dbReference type="ARBA" id="ARBA00022448"/>
    </source>
</evidence>
<dbReference type="PROSITE" id="PS00211">
    <property type="entry name" value="ABC_TRANSPORTER_1"/>
    <property type="match status" value="1"/>
</dbReference>